<keyword evidence="5" id="KW-0547">Nucleotide-binding</keyword>
<accession>A0ABW4YRX2</accession>
<organism evidence="13 14">
    <name type="scientific">Ancylobacter oerskovii</name>
    <dbReference type="NCBI Taxonomy" id="459519"/>
    <lineage>
        <taxon>Bacteria</taxon>
        <taxon>Pseudomonadati</taxon>
        <taxon>Pseudomonadota</taxon>
        <taxon>Alphaproteobacteria</taxon>
        <taxon>Hyphomicrobiales</taxon>
        <taxon>Xanthobacteraceae</taxon>
        <taxon>Ancylobacter</taxon>
    </lineage>
</organism>
<dbReference type="Pfam" id="PF02518">
    <property type="entry name" value="HATPase_c"/>
    <property type="match status" value="1"/>
</dbReference>
<sequence>MSARLAALLRPGGSLAPVFAALLAAAIFAVDTLTQLDIAIAVLYVAAVMLAADRLTPRGILLAGAICIALTAVSFLAVHGDRYDLQAVMRAVVATVAIGIVTLLSLRHSRSSEMMHGQAALLDLTHDAILVRDAADTILYWNRGAEELYGWPAGEATGRKTTELLRTVFPVSREASNAQLQRDARWEGELRHTRRDGTHVVVASRWSQHRDPQGRPVATMETNNDITAGKQAEERLLKAQAELAQVTRMATLGQLMASIAHEVNQPLAAVVTNGEAGLRWLRRPVPDVAEASASVERMIANGRRAGDVVARLRALSRRDELRHEPVALNPLIEETLAIIERELQHHRARPQLDLAADLPLVRGDRVQLQQVLTNLVINAAQAMDGLAGSRPLVVRSRPGRDEAGEPVVEIAVVDRGAGVAAEAMPRLFEPFHSTKSQGMGLGLSICRSIVETHMGRIEALPNADRGMTFRVILPALKEPTP</sequence>
<dbReference type="NCBIfam" id="TIGR00229">
    <property type="entry name" value="sensory_box"/>
    <property type="match status" value="1"/>
</dbReference>
<dbReference type="PROSITE" id="PS50113">
    <property type="entry name" value="PAC"/>
    <property type="match status" value="1"/>
</dbReference>
<comment type="caution">
    <text evidence="13">The sequence shown here is derived from an EMBL/GenBank/DDBJ whole genome shotgun (WGS) entry which is preliminary data.</text>
</comment>
<dbReference type="InterPro" id="IPR000700">
    <property type="entry name" value="PAS-assoc_C"/>
</dbReference>
<feature type="transmembrane region" description="Helical" evidence="9">
    <location>
        <begin position="12"/>
        <end position="30"/>
    </location>
</feature>
<feature type="transmembrane region" description="Helical" evidence="9">
    <location>
        <begin position="85"/>
        <end position="106"/>
    </location>
</feature>
<dbReference type="Gene3D" id="3.30.565.10">
    <property type="entry name" value="Histidine kinase-like ATPase, C-terminal domain"/>
    <property type="match status" value="1"/>
</dbReference>
<dbReference type="SMART" id="SM00387">
    <property type="entry name" value="HATPase_c"/>
    <property type="match status" value="1"/>
</dbReference>
<dbReference type="SMART" id="SM00091">
    <property type="entry name" value="PAS"/>
    <property type="match status" value="1"/>
</dbReference>
<evidence type="ECO:0000313" key="14">
    <source>
        <dbReference type="Proteomes" id="UP001597299"/>
    </source>
</evidence>
<evidence type="ECO:0000259" key="12">
    <source>
        <dbReference type="PROSITE" id="PS50113"/>
    </source>
</evidence>
<keyword evidence="7" id="KW-0067">ATP-binding</keyword>
<evidence type="ECO:0000256" key="2">
    <source>
        <dbReference type="ARBA" id="ARBA00012438"/>
    </source>
</evidence>
<dbReference type="PANTHER" id="PTHR43065">
    <property type="entry name" value="SENSOR HISTIDINE KINASE"/>
    <property type="match status" value="1"/>
</dbReference>
<feature type="transmembrane region" description="Helical" evidence="9">
    <location>
        <begin position="36"/>
        <end position="52"/>
    </location>
</feature>
<dbReference type="SUPFAM" id="SSF55785">
    <property type="entry name" value="PYP-like sensor domain (PAS domain)"/>
    <property type="match status" value="1"/>
</dbReference>
<dbReference type="CDD" id="cd00082">
    <property type="entry name" value="HisKA"/>
    <property type="match status" value="1"/>
</dbReference>
<dbReference type="SUPFAM" id="SSF55874">
    <property type="entry name" value="ATPase domain of HSP90 chaperone/DNA topoisomerase II/histidine kinase"/>
    <property type="match status" value="1"/>
</dbReference>
<dbReference type="EMBL" id="JBHUHD010000001">
    <property type="protein sequence ID" value="MFD2139080.1"/>
    <property type="molecule type" value="Genomic_DNA"/>
</dbReference>
<evidence type="ECO:0000256" key="4">
    <source>
        <dbReference type="ARBA" id="ARBA00022679"/>
    </source>
</evidence>
<dbReference type="InterPro" id="IPR003661">
    <property type="entry name" value="HisK_dim/P_dom"/>
</dbReference>
<keyword evidence="6 13" id="KW-0418">Kinase</keyword>
<dbReference type="EC" id="2.7.13.3" evidence="2"/>
<evidence type="ECO:0000256" key="1">
    <source>
        <dbReference type="ARBA" id="ARBA00000085"/>
    </source>
</evidence>
<evidence type="ECO:0000256" key="6">
    <source>
        <dbReference type="ARBA" id="ARBA00022777"/>
    </source>
</evidence>
<dbReference type="InterPro" id="IPR005467">
    <property type="entry name" value="His_kinase_dom"/>
</dbReference>
<dbReference type="Proteomes" id="UP001597299">
    <property type="component" value="Unassembled WGS sequence"/>
</dbReference>
<dbReference type="Pfam" id="PF00512">
    <property type="entry name" value="HisKA"/>
    <property type="match status" value="1"/>
</dbReference>
<dbReference type="PROSITE" id="PS50109">
    <property type="entry name" value="HIS_KIN"/>
    <property type="match status" value="1"/>
</dbReference>
<reference evidence="14" key="1">
    <citation type="journal article" date="2019" name="Int. J. Syst. Evol. Microbiol.">
        <title>The Global Catalogue of Microorganisms (GCM) 10K type strain sequencing project: providing services to taxonomists for standard genome sequencing and annotation.</title>
        <authorList>
            <consortium name="The Broad Institute Genomics Platform"/>
            <consortium name="The Broad Institute Genome Sequencing Center for Infectious Disease"/>
            <person name="Wu L."/>
            <person name="Ma J."/>
        </authorList>
    </citation>
    <scope>NUCLEOTIDE SEQUENCE [LARGE SCALE GENOMIC DNA]</scope>
    <source>
        <strain evidence="14">CCM 7435</strain>
    </source>
</reference>
<keyword evidence="9" id="KW-1133">Transmembrane helix</keyword>
<dbReference type="PRINTS" id="PR00344">
    <property type="entry name" value="BCTRLSENSOR"/>
</dbReference>
<gene>
    <name evidence="13" type="ORF">ACFSNC_01570</name>
</gene>
<feature type="domain" description="PAC" evidence="12">
    <location>
        <begin position="186"/>
        <end position="238"/>
    </location>
</feature>
<dbReference type="InterPro" id="IPR013767">
    <property type="entry name" value="PAS_fold"/>
</dbReference>
<dbReference type="PROSITE" id="PS50112">
    <property type="entry name" value="PAS"/>
    <property type="match status" value="1"/>
</dbReference>
<dbReference type="SUPFAM" id="SSF47384">
    <property type="entry name" value="Homodimeric domain of signal transducing histidine kinase"/>
    <property type="match status" value="1"/>
</dbReference>
<dbReference type="Gene3D" id="3.30.450.20">
    <property type="entry name" value="PAS domain"/>
    <property type="match status" value="1"/>
</dbReference>
<keyword evidence="3" id="KW-0597">Phosphoprotein</keyword>
<keyword evidence="9" id="KW-0812">Transmembrane</keyword>
<dbReference type="InterPro" id="IPR035965">
    <property type="entry name" value="PAS-like_dom_sf"/>
</dbReference>
<dbReference type="InterPro" id="IPR003594">
    <property type="entry name" value="HATPase_dom"/>
</dbReference>
<dbReference type="InterPro" id="IPR036097">
    <property type="entry name" value="HisK_dim/P_sf"/>
</dbReference>
<protein>
    <recommendedName>
        <fullName evidence="2">histidine kinase</fullName>
        <ecNumber evidence="2">2.7.13.3</ecNumber>
    </recommendedName>
</protein>
<evidence type="ECO:0000259" key="10">
    <source>
        <dbReference type="PROSITE" id="PS50109"/>
    </source>
</evidence>
<evidence type="ECO:0000256" key="5">
    <source>
        <dbReference type="ARBA" id="ARBA00022741"/>
    </source>
</evidence>
<evidence type="ECO:0000256" key="9">
    <source>
        <dbReference type="SAM" id="Phobius"/>
    </source>
</evidence>
<feature type="transmembrane region" description="Helical" evidence="9">
    <location>
        <begin position="59"/>
        <end position="79"/>
    </location>
</feature>
<feature type="domain" description="PAS" evidence="11">
    <location>
        <begin position="121"/>
        <end position="187"/>
    </location>
</feature>
<comment type="catalytic activity">
    <reaction evidence="1">
        <text>ATP + protein L-histidine = ADP + protein N-phospho-L-histidine.</text>
        <dbReference type="EC" id="2.7.13.3"/>
    </reaction>
</comment>
<keyword evidence="9" id="KW-0472">Membrane</keyword>
<evidence type="ECO:0000256" key="8">
    <source>
        <dbReference type="ARBA" id="ARBA00023012"/>
    </source>
</evidence>
<evidence type="ECO:0000256" key="7">
    <source>
        <dbReference type="ARBA" id="ARBA00022840"/>
    </source>
</evidence>
<dbReference type="RefSeq" id="WP_343207763.1">
    <property type="nucleotide sequence ID" value="NZ_JAHBGB010000041.1"/>
</dbReference>
<dbReference type="CDD" id="cd00130">
    <property type="entry name" value="PAS"/>
    <property type="match status" value="1"/>
</dbReference>
<dbReference type="PANTHER" id="PTHR43065:SF10">
    <property type="entry name" value="PEROXIDE STRESS-ACTIVATED HISTIDINE KINASE MAK3"/>
    <property type="match status" value="1"/>
</dbReference>
<dbReference type="InterPro" id="IPR000014">
    <property type="entry name" value="PAS"/>
</dbReference>
<evidence type="ECO:0000256" key="3">
    <source>
        <dbReference type="ARBA" id="ARBA00022553"/>
    </source>
</evidence>
<dbReference type="Pfam" id="PF00989">
    <property type="entry name" value="PAS"/>
    <property type="match status" value="1"/>
</dbReference>
<dbReference type="InterPro" id="IPR036890">
    <property type="entry name" value="HATPase_C_sf"/>
</dbReference>
<evidence type="ECO:0000259" key="11">
    <source>
        <dbReference type="PROSITE" id="PS50112"/>
    </source>
</evidence>
<keyword evidence="8" id="KW-0902">Two-component regulatory system</keyword>
<keyword evidence="14" id="KW-1185">Reference proteome</keyword>
<evidence type="ECO:0000313" key="13">
    <source>
        <dbReference type="EMBL" id="MFD2139080.1"/>
    </source>
</evidence>
<name>A0ABW4YRX2_9HYPH</name>
<proteinExistence type="predicted"/>
<dbReference type="GO" id="GO:0016301">
    <property type="term" value="F:kinase activity"/>
    <property type="evidence" value="ECO:0007669"/>
    <property type="project" value="UniProtKB-KW"/>
</dbReference>
<dbReference type="SMART" id="SM00388">
    <property type="entry name" value="HisKA"/>
    <property type="match status" value="1"/>
</dbReference>
<dbReference type="Gene3D" id="1.10.287.130">
    <property type="match status" value="1"/>
</dbReference>
<feature type="domain" description="Histidine kinase" evidence="10">
    <location>
        <begin position="258"/>
        <end position="477"/>
    </location>
</feature>
<dbReference type="InterPro" id="IPR004358">
    <property type="entry name" value="Sig_transdc_His_kin-like_C"/>
</dbReference>
<keyword evidence="4" id="KW-0808">Transferase</keyword>